<accession>A0A2A5T4G1</accession>
<evidence type="ECO:0000256" key="14">
    <source>
        <dbReference type="ARBA" id="ARBA00049244"/>
    </source>
</evidence>
<organism evidence="17 18">
    <name type="scientific">Candidatus Enterovibrio escicola</name>
    <dbReference type="NCBI Taxonomy" id="1927127"/>
    <lineage>
        <taxon>Bacteria</taxon>
        <taxon>Pseudomonadati</taxon>
        <taxon>Pseudomonadota</taxon>
        <taxon>Gammaproteobacteria</taxon>
        <taxon>Vibrionales</taxon>
        <taxon>Vibrionaceae</taxon>
        <taxon>Enterovibrio</taxon>
    </lineage>
</organism>
<keyword evidence="7 15" id="KW-0235">DNA replication</keyword>
<name>A0A2A5T4G1_9GAMM</name>
<dbReference type="InterPro" id="IPR036775">
    <property type="entry name" value="DNA_pol_Y-fam_lit_finger_sf"/>
</dbReference>
<dbReference type="AlphaFoldDB" id="A0A2A5T4G1"/>
<comment type="function">
    <text evidence="15">Poorly processive, error-prone DNA polymerase involved in untargeted mutagenesis. Copies undamaged DNA at stalled replication forks, which arise in vivo from mismatched or misaligned primer ends. These misaligned primers can be extended by PolIV. Exhibits no 3'-5' exonuclease (proofreading) activity. May be involved in translesional synthesis, in conjunction with the beta clamp from PolIII.</text>
</comment>
<dbReference type="Gene3D" id="1.10.150.20">
    <property type="entry name" value="5' to 3' exonuclease, C-terminal subdomain"/>
    <property type="match status" value="1"/>
</dbReference>
<dbReference type="Gene3D" id="3.30.1490.100">
    <property type="entry name" value="DNA polymerase, Y-family, little finger domain"/>
    <property type="match status" value="1"/>
</dbReference>
<reference evidence="18" key="1">
    <citation type="submission" date="2017-04" db="EMBL/GenBank/DDBJ databases">
        <title>Genome evolution of the luminous symbionts of deep sea anglerfish.</title>
        <authorList>
            <person name="Hendry T.A."/>
        </authorList>
    </citation>
    <scope>NUCLEOTIDE SEQUENCE [LARGE SCALE GENOMIC DNA]</scope>
</reference>
<comment type="subunit">
    <text evidence="15">Monomer.</text>
</comment>
<comment type="caution">
    <text evidence="17">The sequence shown here is derived from an EMBL/GenBank/DDBJ whole genome shotgun (WGS) entry which is preliminary data.</text>
</comment>
<evidence type="ECO:0000256" key="5">
    <source>
        <dbReference type="ARBA" id="ARBA00022679"/>
    </source>
</evidence>
<feature type="domain" description="UmuC" evidence="16">
    <location>
        <begin position="5"/>
        <end position="186"/>
    </location>
</feature>
<evidence type="ECO:0000313" key="18">
    <source>
        <dbReference type="Proteomes" id="UP000219020"/>
    </source>
</evidence>
<keyword evidence="4 15" id="KW-0963">Cytoplasm</keyword>
<keyword evidence="6 15" id="KW-0548">Nucleotidyltransferase</keyword>
<dbReference type="CDD" id="cd03586">
    <property type="entry name" value="PolY_Pol_IV_kappa"/>
    <property type="match status" value="1"/>
</dbReference>
<dbReference type="InterPro" id="IPR053848">
    <property type="entry name" value="IMS_HHH_1"/>
</dbReference>
<dbReference type="Pfam" id="PF11799">
    <property type="entry name" value="IMS_C"/>
    <property type="match status" value="1"/>
</dbReference>
<comment type="subcellular location">
    <subcellularLocation>
        <location evidence="1 15">Cytoplasm</location>
    </subcellularLocation>
</comment>
<dbReference type="GO" id="GO:0006261">
    <property type="term" value="P:DNA-templated DNA replication"/>
    <property type="evidence" value="ECO:0007669"/>
    <property type="project" value="UniProtKB-UniRule"/>
</dbReference>
<keyword evidence="9 15" id="KW-0227">DNA damage</keyword>
<dbReference type="InterPro" id="IPR022880">
    <property type="entry name" value="DNApol_IV"/>
</dbReference>
<keyword evidence="11 15" id="KW-0239">DNA-directed DNA polymerase</keyword>
<dbReference type="Gene3D" id="3.40.1170.60">
    <property type="match status" value="1"/>
</dbReference>
<dbReference type="GeneID" id="66951521"/>
<evidence type="ECO:0000256" key="11">
    <source>
        <dbReference type="ARBA" id="ARBA00022932"/>
    </source>
</evidence>
<dbReference type="Gene3D" id="3.30.70.270">
    <property type="match status" value="1"/>
</dbReference>
<dbReference type="InterPro" id="IPR043502">
    <property type="entry name" value="DNA/RNA_pol_sf"/>
</dbReference>
<gene>
    <name evidence="15" type="primary">dinB</name>
    <name evidence="17" type="ORF">BTN49_1337</name>
</gene>
<sequence length="353" mass="39703">MHKKYIHIDMDCFFAAVEMRDNPKLANIPLAIGGTVSERGVISTANYPARCFGIHSGMATASALRLCENLVVLPGRMSVYKEVSQQLHEIFLRYTHLIEPVSLDEAYLDVSNSSCCNGSATLIANDIRKIIFNETNLTASAGIAPLKFLAKIASDINKPNVIYVIKPCEVIVFIKNMQIRKIPGVGPKTEERLLSMGLKTCADVQCYDFSSFIKEFGKFGFSIWQRCHGIDDGPLCIDPPRKSVGVEFTLPNDIYSWDKCCSIIESLYPELESRLIIYSPHKNISGHGIKFKFDNFKLTTHNHAYPILDLTNLLSIAKNAWDIRREGRGVRLIGLHAYLPNQLKMKQLQLNYN</sequence>
<keyword evidence="10 15" id="KW-0460">Magnesium</keyword>
<dbReference type="GO" id="GO:0009432">
    <property type="term" value="P:SOS response"/>
    <property type="evidence" value="ECO:0007669"/>
    <property type="project" value="TreeGrafter"/>
</dbReference>
<feature type="binding site" evidence="15">
    <location>
        <position position="104"/>
    </location>
    <ligand>
        <name>Mg(2+)</name>
        <dbReference type="ChEBI" id="CHEBI:18420"/>
    </ligand>
</feature>
<evidence type="ECO:0000256" key="9">
    <source>
        <dbReference type="ARBA" id="ARBA00022763"/>
    </source>
</evidence>
<dbReference type="InterPro" id="IPR017961">
    <property type="entry name" value="DNA_pol_Y-fam_little_finger"/>
</dbReference>
<feature type="binding site" evidence="15">
    <location>
        <position position="9"/>
    </location>
    <ligand>
        <name>Mg(2+)</name>
        <dbReference type="ChEBI" id="CHEBI:18420"/>
    </ligand>
</feature>
<dbReference type="NCBIfam" id="NF002677">
    <property type="entry name" value="PRK02406.1"/>
    <property type="match status" value="1"/>
</dbReference>
<evidence type="ECO:0000256" key="15">
    <source>
        <dbReference type="HAMAP-Rule" id="MF_01113"/>
    </source>
</evidence>
<keyword evidence="13 15" id="KW-0234">DNA repair</keyword>
<keyword evidence="8 15" id="KW-0479">Metal-binding</keyword>
<dbReference type="SUPFAM" id="SSF56672">
    <property type="entry name" value="DNA/RNA polymerases"/>
    <property type="match status" value="1"/>
</dbReference>
<dbReference type="InterPro" id="IPR050116">
    <property type="entry name" value="DNA_polymerase-Y"/>
</dbReference>
<keyword evidence="3 15" id="KW-0515">Mutator protein</keyword>
<dbReference type="RefSeq" id="WP_097356312.1">
    <property type="nucleotide sequence ID" value="NZ_CAWNJE010000034.1"/>
</dbReference>
<dbReference type="EC" id="2.7.7.7" evidence="15"/>
<dbReference type="GO" id="GO:0000287">
    <property type="term" value="F:magnesium ion binding"/>
    <property type="evidence" value="ECO:0007669"/>
    <property type="project" value="UniProtKB-UniRule"/>
</dbReference>
<evidence type="ECO:0000256" key="8">
    <source>
        <dbReference type="ARBA" id="ARBA00022723"/>
    </source>
</evidence>
<dbReference type="Pfam" id="PF21999">
    <property type="entry name" value="IMS_HHH_1"/>
    <property type="match status" value="1"/>
</dbReference>
<evidence type="ECO:0000256" key="12">
    <source>
        <dbReference type="ARBA" id="ARBA00023125"/>
    </source>
</evidence>
<evidence type="ECO:0000313" key="17">
    <source>
        <dbReference type="EMBL" id="PCS23010.1"/>
    </source>
</evidence>
<evidence type="ECO:0000256" key="10">
    <source>
        <dbReference type="ARBA" id="ARBA00022842"/>
    </source>
</evidence>
<evidence type="ECO:0000256" key="3">
    <source>
        <dbReference type="ARBA" id="ARBA00022457"/>
    </source>
</evidence>
<dbReference type="InterPro" id="IPR043128">
    <property type="entry name" value="Rev_trsase/Diguanyl_cyclase"/>
</dbReference>
<dbReference type="GO" id="GO:0006281">
    <property type="term" value="P:DNA repair"/>
    <property type="evidence" value="ECO:0007669"/>
    <property type="project" value="UniProtKB-UniRule"/>
</dbReference>
<keyword evidence="5 15" id="KW-0808">Transferase</keyword>
<dbReference type="Pfam" id="PF00817">
    <property type="entry name" value="IMS"/>
    <property type="match status" value="1"/>
</dbReference>
<dbReference type="SUPFAM" id="SSF100879">
    <property type="entry name" value="Lesion bypass DNA polymerase (Y-family), little finger domain"/>
    <property type="match status" value="1"/>
</dbReference>
<dbReference type="GO" id="GO:0042276">
    <property type="term" value="P:error-prone translesion synthesis"/>
    <property type="evidence" value="ECO:0007669"/>
    <property type="project" value="TreeGrafter"/>
</dbReference>
<evidence type="ECO:0000256" key="13">
    <source>
        <dbReference type="ARBA" id="ARBA00023204"/>
    </source>
</evidence>
<evidence type="ECO:0000256" key="6">
    <source>
        <dbReference type="ARBA" id="ARBA00022695"/>
    </source>
</evidence>
<evidence type="ECO:0000256" key="7">
    <source>
        <dbReference type="ARBA" id="ARBA00022705"/>
    </source>
</evidence>
<dbReference type="GO" id="GO:0003684">
    <property type="term" value="F:damaged DNA binding"/>
    <property type="evidence" value="ECO:0007669"/>
    <property type="project" value="InterPro"/>
</dbReference>
<evidence type="ECO:0000259" key="16">
    <source>
        <dbReference type="PROSITE" id="PS50173"/>
    </source>
</evidence>
<dbReference type="InterPro" id="IPR001126">
    <property type="entry name" value="UmuC"/>
</dbReference>
<feature type="active site" evidence="15">
    <location>
        <position position="105"/>
    </location>
</feature>
<keyword evidence="12 15" id="KW-0238">DNA-binding</keyword>
<dbReference type="PROSITE" id="PS50173">
    <property type="entry name" value="UMUC"/>
    <property type="match status" value="1"/>
</dbReference>
<proteinExistence type="inferred from homology"/>
<dbReference type="PANTHER" id="PTHR11076">
    <property type="entry name" value="DNA REPAIR POLYMERASE UMUC / TRANSFERASE FAMILY MEMBER"/>
    <property type="match status" value="1"/>
</dbReference>
<dbReference type="GO" id="GO:0005829">
    <property type="term" value="C:cytosol"/>
    <property type="evidence" value="ECO:0007669"/>
    <property type="project" value="TreeGrafter"/>
</dbReference>
<evidence type="ECO:0000256" key="1">
    <source>
        <dbReference type="ARBA" id="ARBA00004496"/>
    </source>
</evidence>
<evidence type="ECO:0000256" key="2">
    <source>
        <dbReference type="ARBA" id="ARBA00010945"/>
    </source>
</evidence>
<evidence type="ECO:0000256" key="4">
    <source>
        <dbReference type="ARBA" id="ARBA00022490"/>
    </source>
</evidence>
<comment type="similarity">
    <text evidence="2 15">Belongs to the DNA polymerase type-Y family.</text>
</comment>
<dbReference type="EMBL" id="NBYY01000012">
    <property type="protein sequence ID" value="PCS23010.1"/>
    <property type="molecule type" value="Genomic_DNA"/>
</dbReference>
<keyword evidence="18" id="KW-1185">Reference proteome</keyword>
<comment type="cofactor">
    <cofactor evidence="15">
        <name>Mg(2+)</name>
        <dbReference type="ChEBI" id="CHEBI:18420"/>
    </cofactor>
    <text evidence="15">Binds 2 magnesium ions per subunit.</text>
</comment>
<dbReference type="Proteomes" id="UP000219020">
    <property type="component" value="Unassembled WGS sequence"/>
</dbReference>
<dbReference type="HAMAP" id="MF_01113">
    <property type="entry name" value="DNApol_IV"/>
    <property type="match status" value="1"/>
</dbReference>
<dbReference type="PANTHER" id="PTHR11076:SF33">
    <property type="entry name" value="DNA POLYMERASE KAPPA"/>
    <property type="match status" value="1"/>
</dbReference>
<protein>
    <recommendedName>
        <fullName evidence="15">DNA polymerase IV</fullName>
        <shortName evidence="15">Pol IV</shortName>
        <ecNumber evidence="15">2.7.7.7</ecNumber>
    </recommendedName>
</protein>
<dbReference type="GO" id="GO:0003887">
    <property type="term" value="F:DNA-directed DNA polymerase activity"/>
    <property type="evidence" value="ECO:0007669"/>
    <property type="project" value="UniProtKB-UniRule"/>
</dbReference>
<feature type="site" description="Substrate discrimination" evidence="15">
    <location>
        <position position="14"/>
    </location>
</feature>
<comment type="catalytic activity">
    <reaction evidence="14 15">
        <text>DNA(n) + a 2'-deoxyribonucleoside 5'-triphosphate = DNA(n+1) + diphosphate</text>
        <dbReference type="Rhea" id="RHEA:22508"/>
        <dbReference type="Rhea" id="RHEA-COMP:17339"/>
        <dbReference type="Rhea" id="RHEA-COMP:17340"/>
        <dbReference type="ChEBI" id="CHEBI:33019"/>
        <dbReference type="ChEBI" id="CHEBI:61560"/>
        <dbReference type="ChEBI" id="CHEBI:173112"/>
        <dbReference type="EC" id="2.7.7.7"/>
    </reaction>
</comment>